<evidence type="ECO:0000256" key="2">
    <source>
        <dbReference type="ARBA" id="ARBA00022692"/>
    </source>
</evidence>
<keyword evidence="2 7" id="KW-0812">Transmembrane</keyword>
<feature type="transmembrane region" description="Helical" evidence="7">
    <location>
        <begin position="245"/>
        <end position="263"/>
    </location>
</feature>
<feature type="transmembrane region" description="Helical" evidence="7">
    <location>
        <begin position="269"/>
        <end position="288"/>
    </location>
</feature>
<keyword evidence="4 9" id="KW-0067">ATP-binding</keyword>
<keyword evidence="10" id="KW-1185">Reference proteome</keyword>
<dbReference type="GO" id="GO:0016887">
    <property type="term" value="F:ATP hydrolysis activity"/>
    <property type="evidence" value="ECO:0007669"/>
    <property type="project" value="InterPro"/>
</dbReference>
<proteinExistence type="predicted"/>
<organism evidence="9 10">
    <name type="scientific">Microlunatus elymi</name>
    <dbReference type="NCBI Taxonomy" id="2596828"/>
    <lineage>
        <taxon>Bacteria</taxon>
        <taxon>Bacillati</taxon>
        <taxon>Actinomycetota</taxon>
        <taxon>Actinomycetes</taxon>
        <taxon>Propionibacteriales</taxon>
        <taxon>Propionibacteriaceae</taxon>
        <taxon>Microlunatus</taxon>
    </lineage>
</organism>
<keyword evidence="6 7" id="KW-0472">Membrane</keyword>
<dbReference type="Gene3D" id="3.40.50.300">
    <property type="entry name" value="P-loop containing nucleotide triphosphate hydrolases"/>
    <property type="match status" value="1"/>
</dbReference>
<comment type="subcellular location">
    <subcellularLocation>
        <location evidence="1">Cell membrane</location>
        <topology evidence="1">Multi-pass membrane protein</topology>
    </subcellularLocation>
</comment>
<dbReference type="KEGG" id="mik:FOE78_02770"/>
<reference evidence="9 10" key="1">
    <citation type="submission" date="2019-07" db="EMBL/GenBank/DDBJ databases">
        <title>Microlunatus dokdonensis sp. nov. isolated from the rhizospheric soil of the wild plant Elymus tsukushiensis.</title>
        <authorList>
            <person name="Ghim S.-Y."/>
            <person name="Hwang Y.-J."/>
            <person name="Son J.-S."/>
            <person name="Shin J.-H."/>
        </authorList>
    </citation>
    <scope>NUCLEOTIDE SEQUENCE [LARGE SCALE GENOMIC DNA]</scope>
    <source>
        <strain evidence="9 10">KUDC0627</strain>
    </source>
</reference>
<sequence>MAMLLQAPKGLLVALVISNLGFAVTPALSAALTAGIISAALDGRQPLQLIVALCVLLALRELCAYTMEVLNRAVGRAIDGDVRSRVRLLLSGMPEQSDVEDPEVLDAAALATTSSGPNGYSQSIGSGAFAQLEDLFRVGSMIASCVVIGQANVPLAVTVGLLVLGLREWRKQLSLRGDDGAAIEAAGSRRTAYWSELAVGAAGARDLRVFGLGGWARERHYRQATEYLHPLWRARRDALRGQRGVVALMAGTAAVIFAWPSWLAWNGQIGTAGFVGAIVAGSAAYFATWPSGRAQMTSFAVSALAAVDYLERRASENAPAPFATSSDGQIRLERVSFGYGDGPLVIDHFDLDIAPGEVVGLVGVNGAGKTTLAKLLTGLYQPTTGSVSWPGNSGPPSNTAVLFSDFVRYPLTLAENVAISSDGPIDRDAVLDSIRLAAGEDLVEQLPFGIDTVLSKQQRDGIDLSGGQWQRVALARILYAVRGGKRLVVMDEPTAFLDAAIEAEFFDQIVRNLNGASVVLISHRLSTVRSADRIALLDGGRLTECGTHGELMTAGGRYASLFRLQASRFEAAGNNLGQGLD</sequence>
<evidence type="ECO:0000259" key="8">
    <source>
        <dbReference type="PROSITE" id="PS50893"/>
    </source>
</evidence>
<dbReference type="EMBL" id="CP041692">
    <property type="protein sequence ID" value="QDP94982.1"/>
    <property type="molecule type" value="Genomic_DNA"/>
</dbReference>
<dbReference type="OrthoDB" id="3801191at2"/>
<name>A0A516PUZ2_9ACTN</name>
<dbReference type="InterPro" id="IPR003439">
    <property type="entry name" value="ABC_transporter-like_ATP-bd"/>
</dbReference>
<dbReference type="GO" id="GO:0034040">
    <property type="term" value="F:ATPase-coupled lipid transmembrane transporter activity"/>
    <property type="evidence" value="ECO:0007669"/>
    <property type="project" value="TreeGrafter"/>
</dbReference>
<evidence type="ECO:0000256" key="6">
    <source>
        <dbReference type="ARBA" id="ARBA00023136"/>
    </source>
</evidence>
<dbReference type="GO" id="GO:0005886">
    <property type="term" value="C:plasma membrane"/>
    <property type="evidence" value="ECO:0007669"/>
    <property type="project" value="UniProtKB-SubCell"/>
</dbReference>
<feature type="transmembrane region" description="Helical" evidence="7">
    <location>
        <begin position="12"/>
        <end position="37"/>
    </location>
</feature>
<evidence type="ECO:0000313" key="10">
    <source>
        <dbReference type="Proteomes" id="UP000319263"/>
    </source>
</evidence>
<dbReference type="InterPro" id="IPR036640">
    <property type="entry name" value="ABC1_TM_sf"/>
</dbReference>
<protein>
    <submittedName>
        <fullName evidence="9">ABC transporter ATP-binding protein</fullName>
    </submittedName>
</protein>
<dbReference type="SUPFAM" id="SSF90123">
    <property type="entry name" value="ABC transporter transmembrane region"/>
    <property type="match status" value="1"/>
</dbReference>
<feature type="domain" description="ABC transporter" evidence="8">
    <location>
        <begin position="330"/>
        <end position="564"/>
    </location>
</feature>
<dbReference type="PROSITE" id="PS00211">
    <property type="entry name" value="ABC_TRANSPORTER_1"/>
    <property type="match status" value="1"/>
</dbReference>
<dbReference type="InterPro" id="IPR027417">
    <property type="entry name" value="P-loop_NTPase"/>
</dbReference>
<dbReference type="PANTHER" id="PTHR24221:SF646">
    <property type="entry name" value="HAEMOLYSIN SECRETION ATP-BINDING PROTEIN"/>
    <property type="match status" value="1"/>
</dbReference>
<evidence type="ECO:0000313" key="9">
    <source>
        <dbReference type="EMBL" id="QDP94982.1"/>
    </source>
</evidence>
<dbReference type="InterPro" id="IPR039421">
    <property type="entry name" value="Type_1_exporter"/>
</dbReference>
<dbReference type="Proteomes" id="UP000319263">
    <property type="component" value="Chromosome"/>
</dbReference>
<dbReference type="SMART" id="SM00382">
    <property type="entry name" value="AAA"/>
    <property type="match status" value="1"/>
</dbReference>
<evidence type="ECO:0000256" key="7">
    <source>
        <dbReference type="SAM" id="Phobius"/>
    </source>
</evidence>
<evidence type="ECO:0000256" key="3">
    <source>
        <dbReference type="ARBA" id="ARBA00022741"/>
    </source>
</evidence>
<evidence type="ECO:0000256" key="1">
    <source>
        <dbReference type="ARBA" id="ARBA00004651"/>
    </source>
</evidence>
<gene>
    <name evidence="9" type="ORF">FOE78_02770</name>
</gene>
<evidence type="ECO:0000256" key="5">
    <source>
        <dbReference type="ARBA" id="ARBA00022989"/>
    </source>
</evidence>
<accession>A0A516PUZ2</accession>
<dbReference type="PANTHER" id="PTHR24221">
    <property type="entry name" value="ATP-BINDING CASSETTE SUB-FAMILY B"/>
    <property type="match status" value="1"/>
</dbReference>
<dbReference type="InterPro" id="IPR003593">
    <property type="entry name" value="AAA+_ATPase"/>
</dbReference>
<dbReference type="GO" id="GO:0005524">
    <property type="term" value="F:ATP binding"/>
    <property type="evidence" value="ECO:0007669"/>
    <property type="project" value="UniProtKB-KW"/>
</dbReference>
<keyword evidence="3" id="KW-0547">Nucleotide-binding</keyword>
<dbReference type="Pfam" id="PF00005">
    <property type="entry name" value="ABC_tran"/>
    <property type="match status" value="1"/>
</dbReference>
<dbReference type="SUPFAM" id="SSF52540">
    <property type="entry name" value="P-loop containing nucleoside triphosphate hydrolases"/>
    <property type="match status" value="1"/>
</dbReference>
<dbReference type="AlphaFoldDB" id="A0A516PUZ2"/>
<dbReference type="PROSITE" id="PS50893">
    <property type="entry name" value="ABC_TRANSPORTER_2"/>
    <property type="match status" value="1"/>
</dbReference>
<keyword evidence="5 7" id="KW-1133">Transmembrane helix</keyword>
<dbReference type="InterPro" id="IPR017871">
    <property type="entry name" value="ABC_transporter-like_CS"/>
</dbReference>
<evidence type="ECO:0000256" key="4">
    <source>
        <dbReference type="ARBA" id="ARBA00022840"/>
    </source>
</evidence>